<accession>A0A0G4M954</accession>
<dbReference type="Pfam" id="PF21262">
    <property type="entry name" value="RRP40_S1"/>
    <property type="match status" value="1"/>
</dbReference>
<reference evidence="6 7" key="1">
    <citation type="submission" date="2015-05" db="EMBL/GenBank/DDBJ databases">
        <authorList>
            <person name="Wang D.B."/>
            <person name="Wang M."/>
        </authorList>
    </citation>
    <scope>NUCLEOTIDE SEQUENCE [LARGE SCALE GENOMIC DNA]</scope>
    <source>
        <strain evidence="6">VL1</strain>
    </source>
</reference>
<dbReference type="PANTHER" id="PTHR21456">
    <property type="entry name" value="FAMILY WITH SEQUENCE SIMILARITY 102"/>
    <property type="match status" value="1"/>
</dbReference>
<dbReference type="InterPro" id="IPR037319">
    <property type="entry name" value="Rrp40_S1"/>
</dbReference>
<dbReference type="GO" id="GO:0003723">
    <property type="term" value="F:RNA binding"/>
    <property type="evidence" value="ECO:0007669"/>
    <property type="project" value="UniProtKB-KW"/>
</dbReference>
<dbReference type="InterPro" id="IPR041054">
    <property type="entry name" value="Rrp40_N_euk"/>
</dbReference>
<feature type="compositionally biased region" description="Basic and acidic residues" evidence="4">
    <location>
        <begin position="310"/>
        <end position="320"/>
    </location>
</feature>
<keyword evidence="7" id="KW-1185">Reference proteome</keyword>
<dbReference type="CDD" id="cd05790">
    <property type="entry name" value="S1_Rrp40"/>
    <property type="match status" value="1"/>
</dbReference>
<keyword evidence="1" id="KW-0963">Cytoplasm</keyword>
<dbReference type="Pfam" id="PF18311">
    <property type="entry name" value="Rrp40_N"/>
    <property type="match status" value="1"/>
</dbReference>
<dbReference type="PANTHER" id="PTHR21456:SF1">
    <property type="entry name" value="C2 NT-TYPE DOMAIN-CONTAINING PROTEIN"/>
    <property type="match status" value="1"/>
</dbReference>
<protein>
    <recommendedName>
        <fullName evidence="5">C2 NT-type domain-containing protein</fullName>
    </recommendedName>
</protein>
<feature type="compositionally biased region" description="Low complexity" evidence="4">
    <location>
        <begin position="598"/>
        <end position="608"/>
    </location>
</feature>
<evidence type="ECO:0000256" key="1">
    <source>
        <dbReference type="ARBA" id="ARBA00022490"/>
    </source>
</evidence>
<organism evidence="6 7">
    <name type="scientific">Verticillium longisporum</name>
    <name type="common">Verticillium dahliae var. longisporum</name>
    <dbReference type="NCBI Taxonomy" id="100787"/>
    <lineage>
        <taxon>Eukaryota</taxon>
        <taxon>Fungi</taxon>
        <taxon>Dikarya</taxon>
        <taxon>Ascomycota</taxon>
        <taxon>Pezizomycotina</taxon>
        <taxon>Sordariomycetes</taxon>
        <taxon>Hypocreomycetidae</taxon>
        <taxon>Glomerellales</taxon>
        <taxon>Plectosphaerellaceae</taxon>
        <taxon>Verticillium</taxon>
    </lineage>
</organism>
<dbReference type="Pfam" id="PF10358">
    <property type="entry name" value="NT-C2"/>
    <property type="match status" value="1"/>
</dbReference>
<name>A0A0G4M954_VERLO</name>
<keyword evidence="3" id="KW-0694">RNA-binding</keyword>
<dbReference type="STRING" id="100787.A0A0G4M954"/>
<keyword evidence="2" id="KW-0271">Exosome</keyword>
<dbReference type="AlphaFoldDB" id="A0A0G4M954"/>
<dbReference type="FunFam" id="2.40.50.100:FF:000073">
    <property type="entry name" value="Putative Exosome complex component RRP40"/>
    <property type="match status" value="1"/>
</dbReference>
<dbReference type="InterPro" id="IPR012340">
    <property type="entry name" value="NA-bd_OB-fold"/>
</dbReference>
<evidence type="ECO:0000313" key="6">
    <source>
        <dbReference type="EMBL" id="CRK30802.1"/>
    </source>
</evidence>
<dbReference type="Gene3D" id="2.40.50.140">
    <property type="entry name" value="Nucleic acid-binding proteins"/>
    <property type="match status" value="1"/>
</dbReference>
<feature type="region of interest" description="Disordered" evidence="4">
    <location>
        <begin position="294"/>
        <end position="356"/>
    </location>
</feature>
<feature type="compositionally biased region" description="Low complexity" evidence="4">
    <location>
        <begin position="493"/>
        <end position="509"/>
    </location>
</feature>
<dbReference type="SUPFAM" id="SSF50249">
    <property type="entry name" value="Nucleic acid-binding proteins"/>
    <property type="match status" value="1"/>
</dbReference>
<feature type="compositionally biased region" description="Basic and acidic residues" evidence="4">
    <location>
        <begin position="609"/>
        <end position="638"/>
    </location>
</feature>
<feature type="compositionally biased region" description="Gly residues" evidence="4">
    <location>
        <begin position="510"/>
        <end position="520"/>
    </location>
</feature>
<evidence type="ECO:0000259" key="5">
    <source>
        <dbReference type="PROSITE" id="PS51840"/>
    </source>
</evidence>
<proteinExistence type="predicted"/>
<dbReference type="InterPro" id="IPR039931">
    <property type="entry name" value="EEIG1/2-like"/>
</dbReference>
<dbReference type="Proteomes" id="UP000044602">
    <property type="component" value="Unassembled WGS sequence"/>
</dbReference>
<dbReference type="InterPro" id="IPR019448">
    <property type="entry name" value="NT-C2"/>
</dbReference>
<dbReference type="EMBL" id="CVQH01021529">
    <property type="protein sequence ID" value="CRK30802.1"/>
    <property type="molecule type" value="Genomic_DNA"/>
</dbReference>
<dbReference type="PROSITE" id="PS51840">
    <property type="entry name" value="C2_NT"/>
    <property type="match status" value="1"/>
</dbReference>
<feature type="compositionally biased region" description="Polar residues" evidence="4">
    <location>
        <begin position="483"/>
        <end position="492"/>
    </location>
</feature>
<evidence type="ECO:0000256" key="4">
    <source>
        <dbReference type="SAM" id="MobiDB-lite"/>
    </source>
</evidence>
<evidence type="ECO:0000256" key="2">
    <source>
        <dbReference type="ARBA" id="ARBA00022835"/>
    </source>
</evidence>
<dbReference type="GO" id="GO:0000178">
    <property type="term" value="C:exosome (RNase complex)"/>
    <property type="evidence" value="ECO:0007669"/>
    <property type="project" value="UniProtKB-KW"/>
</dbReference>
<evidence type="ECO:0000313" key="7">
    <source>
        <dbReference type="Proteomes" id="UP000044602"/>
    </source>
</evidence>
<feature type="region of interest" description="Disordered" evidence="4">
    <location>
        <begin position="471"/>
        <end position="665"/>
    </location>
</feature>
<feature type="compositionally biased region" description="Low complexity" evidence="4">
    <location>
        <begin position="337"/>
        <end position="353"/>
    </location>
</feature>
<feature type="domain" description="C2 NT-type" evidence="5">
    <location>
        <begin position="174"/>
        <end position="330"/>
    </location>
</feature>
<dbReference type="Gene3D" id="2.40.50.100">
    <property type="match status" value="1"/>
</dbReference>
<gene>
    <name evidence="6" type="ORF">BN1708_005244</name>
</gene>
<evidence type="ECO:0000256" key="3">
    <source>
        <dbReference type="ARBA" id="ARBA00022884"/>
    </source>
</evidence>
<feature type="compositionally biased region" description="Gly residues" evidence="4">
    <location>
        <begin position="651"/>
        <end position="661"/>
    </location>
</feature>
<dbReference type="FunFam" id="2.40.50.140:FF:000127">
    <property type="entry name" value="Exosome complex component RRP40"/>
    <property type="match status" value="1"/>
</dbReference>
<sequence>MAAVGPFVLPGDDIDPSLIPSHPKLPLRLGPGLRHVPPRDIKPTIAGNLAIDAKKNSIWVEQSRGRYVPSVGDLVIGTVQRSAQEAFLVHLADYSATVLLPQFSFELASKKNRPQLPSGALVYARVASAEKHMDAELECVNPSTGKADGLGPLTGGMLFNISLGMARRLLMPRSAEEGKVVPKFELHLKIYDLNNVPLVSGGSVVKWHLLHSIHAEHRGRTHKCPIANHKVEFNYAKVVGHIRIGLDKNNHLNECPLELEISQELSSSGLSGGRDEKIVLGTVRLNLSEYVEESEALPRTSATATNPVRNGRERTSLDKAHLRKRSTSNSIGGGTGASSTSSRPASSSGTTAAEDADVEEGIARRYLMQDSKINSTIKIGILMVQVDGDRNYVAPPLKTAPVFGGIAGIMSGDQVEQDDAGQLPSIAKSREQAEVQDMYRKALAASWTRQPGELPADQCIEDIFAGGNGWADSSAHAKPKSSLVPQRNPSQTSQFSLSSGGYVSSRSRGTGAGAGAGLDGGAETSDDGEGSSSGQAGDTLRPGDYRRMRRQQHQPTQHHGSSLMHAFSPQRHRHKGSNASDKSVSTVTGRHNNGSGFGFSSYPSSGSQSRDESRHRHDDSTASSRDDLLRHDNGRSRSESLTSLAPTMGSGSSGGRGGGRGDVFRRAREIEEVEVRDDMVAWSLPSDNR</sequence>
<feature type="compositionally biased region" description="Polar residues" evidence="4">
    <location>
        <begin position="577"/>
        <end position="593"/>
    </location>
</feature>